<evidence type="ECO:0000313" key="2">
    <source>
        <dbReference type="EMBL" id="QNH02990.1"/>
    </source>
</evidence>
<protein>
    <submittedName>
        <fullName evidence="2">NERD domain-containing protein</fullName>
    </submittedName>
</protein>
<evidence type="ECO:0000259" key="1">
    <source>
        <dbReference type="Pfam" id="PF08378"/>
    </source>
</evidence>
<dbReference type="RefSeq" id="WP_179544482.1">
    <property type="nucleotide sequence ID" value="NZ_CP060009.1"/>
</dbReference>
<dbReference type="EMBL" id="CP060009">
    <property type="protein sequence ID" value="QNH02990.1"/>
    <property type="molecule type" value="Genomic_DNA"/>
</dbReference>
<evidence type="ECO:0000313" key="3">
    <source>
        <dbReference type="Proteomes" id="UP000515254"/>
    </source>
</evidence>
<dbReference type="InterPro" id="IPR011528">
    <property type="entry name" value="NERD"/>
</dbReference>
<reference evidence="2 3" key="1">
    <citation type="journal article" date="2020" name="Microbiol. Resour. Announc.">
        <title>Complete genome sequences of four natural Pseudomonas isolates that catabolize a wide range of aromatic compounds relevant to lignin valorization.</title>
        <authorList>
            <person name="Hatmaker E.A."/>
            <person name="Presley G."/>
            <person name="Cannon O."/>
            <person name="Guss A.M."/>
            <person name="Elkins J.G."/>
        </authorList>
    </citation>
    <scope>NUCLEOTIDE SEQUENCE [LARGE SCALE GENOMIC DNA]</scope>
    <source>
        <strain evidence="2 3">B10D7D</strain>
    </source>
</reference>
<dbReference type="Proteomes" id="UP000515254">
    <property type="component" value="Chromosome"/>
</dbReference>
<keyword evidence="3" id="KW-1185">Reference proteome</keyword>
<dbReference type="Pfam" id="PF08378">
    <property type="entry name" value="NERD"/>
    <property type="match status" value="1"/>
</dbReference>
<sequence length="185" mass="20923">MTLTDAGNAGEESVREVLREIKGTLISGFIRSKNICYYNKNFQIDFLLFTPKIGLVILEVKNWKGTVKAVGGERWVQEVAGYKNEFGNASLQSLRTSGMLLQILEKGRVNKWPIRPLVVFAHDNAKILKANGKHAPQTDIILKSMIPKWITENSSDEIMYKFTSTEFEAVKSVISQYTSEYVENT</sequence>
<gene>
    <name evidence="2" type="ORF">HNQ25_09770</name>
</gene>
<feature type="domain" description="NERD" evidence="1">
    <location>
        <begin position="7"/>
        <end position="120"/>
    </location>
</feature>
<organism evidence="2 3">
    <name type="scientific">Pseudomonas sediminis</name>
    <dbReference type="NCBI Taxonomy" id="1691904"/>
    <lineage>
        <taxon>Bacteria</taxon>
        <taxon>Pseudomonadati</taxon>
        <taxon>Pseudomonadota</taxon>
        <taxon>Gammaproteobacteria</taxon>
        <taxon>Pseudomonadales</taxon>
        <taxon>Pseudomonadaceae</taxon>
        <taxon>Pseudomonas</taxon>
    </lineage>
</organism>
<accession>A0ABX6SPB0</accession>
<proteinExistence type="predicted"/>
<name>A0ABX6SPB0_9PSED</name>